<proteinExistence type="predicted"/>
<name>A0A4Q7EDR7_9GAMM</name>
<accession>A0A4Q7EDR7</accession>
<dbReference type="Proteomes" id="UP000292345">
    <property type="component" value="Unassembled WGS sequence"/>
</dbReference>
<dbReference type="EMBL" id="PPUZ01000023">
    <property type="protein sequence ID" value="RZM81315.1"/>
    <property type="molecule type" value="Genomic_DNA"/>
</dbReference>
<comment type="caution">
    <text evidence="1">The sequence shown here is derived from an EMBL/GenBank/DDBJ whole genome shotgun (WGS) entry which is preliminary data.</text>
</comment>
<organism evidence="1 2">
    <name type="scientific">Pseudoalteromonas rubra</name>
    <dbReference type="NCBI Taxonomy" id="43658"/>
    <lineage>
        <taxon>Bacteria</taxon>
        <taxon>Pseudomonadati</taxon>
        <taxon>Pseudomonadota</taxon>
        <taxon>Gammaproteobacteria</taxon>
        <taxon>Alteromonadales</taxon>
        <taxon>Pseudoalteromonadaceae</taxon>
        <taxon>Pseudoalteromonas</taxon>
    </lineage>
</organism>
<sequence>MMKACFALMLMLLVSVIINGWLDSWELEQILKSNEDVFIIEGKLKKIDSINTYDPYIGEKVIVENVELFRPSPTHHAAKVGCWKEYVSGSKDFSLGGEIRIHYIWLKGEGPTAMVKGEKRPLDIPCILKVEKRNNA</sequence>
<reference evidence="1 2" key="1">
    <citation type="submission" date="2018-01" db="EMBL/GenBank/DDBJ databases">
        <title>Co-occurrence of chitin degradation, pigmentation and bioactivity in marine Pseudoalteromonas.</title>
        <authorList>
            <person name="Paulsen S."/>
            <person name="Gram L."/>
            <person name="Machado H."/>
        </authorList>
    </citation>
    <scope>NUCLEOTIDE SEQUENCE [LARGE SCALE GENOMIC DNA]</scope>
    <source>
        <strain evidence="1 2">S1946</strain>
    </source>
</reference>
<dbReference type="AlphaFoldDB" id="A0A4Q7EDR7"/>
<evidence type="ECO:0000313" key="1">
    <source>
        <dbReference type="EMBL" id="RZM81315.1"/>
    </source>
</evidence>
<protein>
    <submittedName>
        <fullName evidence="1">Uncharacterized protein</fullName>
    </submittedName>
</protein>
<gene>
    <name evidence="1" type="ORF">C3B51_09045</name>
</gene>
<evidence type="ECO:0000313" key="2">
    <source>
        <dbReference type="Proteomes" id="UP000292345"/>
    </source>
</evidence>